<organism evidence="2 3">
    <name type="scientific">Candidatus Methanodesulfokora washburnensis</name>
    <dbReference type="NCBI Taxonomy" id="2478471"/>
    <lineage>
        <taxon>Archaea</taxon>
        <taxon>Thermoproteota</taxon>
        <taxon>Candidatus Korarchaeia</taxon>
        <taxon>Candidatus Korarchaeia incertae sedis</taxon>
        <taxon>Candidatus Methanodesulfokora</taxon>
    </lineage>
</organism>
<dbReference type="PANTHER" id="PTHR30519">
    <property type="entry name" value="5-METHYLTETRAHYDROPTEROYLTRIGLUTAMATE--HOMOCYSTEINE METHYLTRANSFERASE"/>
    <property type="match status" value="1"/>
</dbReference>
<evidence type="ECO:0000313" key="3">
    <source>
        <dbReference type="Proteomes" id="UP000277582"/>
    </source>
</evidence>
<dbReference type="GO" id="GO:0008270">
    <property type="term" value="F:zinc ion binding"/>
    <property type="evidence" value="ECO:0007669"/>
    <property type="project" value="InterPro"/>
</dbReference>
<proteinExistence type="predicted"/>
<feature type="domain" description="Cobalamin-independent methionine synthase MetE N-terminal" evidence="1">
    <location>
        <begin position="75"/>
        <end position="267"/>
    </location>
</feature>
<dbReference type="Pfam" id="PF08267">
    <property type="entry name" value="Meth_synt_1"/>
    <property type="match status" value="1"/>
</dbReference>
<gene>
    <name evidence="2" type="ORF">D6D85_02625</name>
</gene>
<name>A0A3R9RSA7_9CREN</name>
<comment type="caution">
    <text evidence="2">The sequence shown here is derived from an EMBL/GenBank/DDBJ whole genome shotgun (WGS) entry which is preliminary data.</text>
</comment>
<dbReference type="GO" id="GO:0003871">
    <property type="term" value="F:5-methyltetrahydropteroyltriglutamate-homocysteine S-methyltransferase activity"/>
    <property type="evidence" value="ECO:0007669"/>
    <property type="project" value="InterPro"/>
</dbReference>
<dbReference type="InterPro" id="IPR038071">
    <property type="entry name" value="UROD/MetE-like_sf"/>
</dbReference>
<evidence type="ECO:0000313" key="2">
    <source>
        <dbReference type="EMBL" id="RSN77450.1"/>
    </source>
</evidence>
<sequence>MFATLVGIHPRTEELVRASREFDRGRISREKYEVEVENCINRIIEEQKKLGFRQITDGMIKWDDIFRPFSKVLNGVTAESLTRFFDNNTFYRKIEIREKIEYRGGFLSYMSRGSEKAIVPGLYTFADLSHNEYYKDKLDLMWDYFEALKAISLELRENGISFLQLNEPSIVYRYKRREISKDEIKLIASCFRELRKILSTSIHLYFGDCSKAVNFLAEEDVEPIGIDMMETEPESIDVSAKLILGVVDSRNTFMEDPNQIADMIRGIHGEIVGISPNCDLEFLPYEQARRKMEILKEVLEVLKCS</sequence>
<accession>A0A3R9RSA7</accession>
<protein>
    <recommendedName>
        <fullName evidence="1">Cobalamin-independent methionine synthase MetE N-terminal domain-containing protein</fullName>
    </recommendedName>
</protein>
<dbReference type="AlphaFoldDB" id="A0A3R9RSA7"/>
<dbReference type="EMBL" id="RCOS01000034">
    <property type="protein sequence ID" value="RSN77450.1"/>
    <property type="molecule type" value="Genomic_DNA"/>
</dbReference>
<dbReference type="OrthoDB" id="33991at2157"/>
<evidence type="ECO:0000259" key="1">
    <source>
        <dbReference type="Pfam" id="PF08267"/>
    </source>
</evidence>
<reference evidence="2 3" key="1">
    <citation type="submission" date="2018-10" db="EMBL/GenBank/DDBJ databases">
        <title>Co-occurring genomic capacity for anaerobic methane metabolism and dissimilatory sulfite reduction discovered in the Korarchaeota.</title>
        <authorList>
            <person name="Mckay L.J."/>
            <person name="Dlakic M."/>
            <person name="Fields M.W."/>
            <person name="Delmont T.O."/>
            <person name="Eren A.M."/>
            <person name="Jay Z.J."/>
            <person name="Klingelsmith K.B."/>
            <person name="Rusch D.B."/>
            <person name="Inskeep W.P."/>
        </authorList>
    </citation>
    <scope>NUCLEOTIDE SEQUENCE [LARGE SCALE GENOMIC DNA]</scope>
    <source>
        <strain evidence="2 3">MDKW</strain>
    </source>
</reference>
<dbReference type="Proteomes" id="UP000277582">
    <property type="component" value="Unassembled WGS sequence"/>
</dbReference>
<dbReference type="RefSeq" id="WP_125670509.1">
    <property type="nucleotide sequence ID" value="NZ_RCOS01000034.1"/>
</dbReference>
<dbReference type="InterPro" id="IPR013215">
    <property type="entry name" value="Cbl-indep_Met_Synth_N"/>
</dbReference>
<dbReference type="SUPFAM" id="SSF51726">
    <property type="entry name" value="UROD/MetE-like"/>
    <property type="match status" value="1"/>
</dbReference>
<keyword evidence="3" id="KW-1185">Reference proteome</keyword>
<dbReference type="Gene3D" id="3.20.20.210">
    <property type="match status" value="1"/>
</dbReference>
<dbReference type="GO" id="GO:0008652">
    <property type="term" value="P:amino acid biosynthetic process"/>
    <property type="evidence" value="ECO:0007669"/>
    <property type="project" value="InterPro"/>
</dbReference>